<sequence>MTKEEWLVEFQVLHGRQPTELEEAQGAIDGYQTVNLSQTGKKVAKFPRPKFDGKFFFKLFLLLLLAFFGYVVGFLFA</sequence>
<protein>
    <submittedName>
        <fullName evidence="2">Uncharacterized protein</fullName>
    </submittedName>
</protein>
<keyword evidence="1" id="KW-0472">Membrane</keyword>
<proteinExistence type="predicted"/>
<accession>A0A380JDL7</accession>
<gene>
    <name evidence="2" type="ORF">NCTC11391_00992</name>
</gene>
<organism evidence="2 3">
    <name type="scientific">Streptococcus downei MFe28</name>
    <dbReference type="NCBI Taxonomy" id="764290"/>
    <lineage>
        <taxon>Bacteria</taxon>
        <taxon>Bacillati</taxon>
        <taxon>Bacillota</taxon>
        <taxon>Bacilli</taxon>
        <taxon>Lactobacillales</taxon>
        <taxon>Streptococcaceae</taxon>
        <taxon>Streptococcus</taxon>
    </lineage>
</organism>
<keyword evidence="3" id="KW-1185">Reference proteome</keyword>
<dbReference type="AlphaFoldDB" id="A0A380JDL7"/>
<reference evidence="2 3" key="1">
    <citation type="submission" date="2018-06" db="EMBL/GenBank/DDBJ databases">
        <authorList>
            <consortium name="Pathogen Informatics"/>
            <person name="Doyle S."/>
        </authorList>
    </citation>
    <scope>NUCLEOTIDE SEQUENCE [LARGE SCALE GENOMIC DNA]</scope>
    <source>
        <strain evidence="3">NCTC 11391</strain>
    </source>
</reference>
<dbReference type="Proteomes" id="UP000254082">
    <property type="component" value="Unassembled WGS sequence"/>
</dbReference>
<dbReference type="OrthoDB" id="2227983at2"/>
<keyword evidence="1" id="KW-0812">Transmembrane</keyword>
<dbReference type="RefSeq" id="WP_003000254.1">
    <property type="nucleotide sequence ID" value="NZ_UHFA01000002.1"/>
</dbReference>
<name>A0A380JDL7_STRDO</name>
<feature type="transmembrane region" description="Helical" evidence="1">
    <location>
        <begin position="55"/>
        <end position="76"/>
    </location>
</feature>
<evidence type="ECO:0000313" key="3">
    <source>
        <dbReference type="Proteomes" id="UP000254082"/>
    </source>
</evidence>
<keyword evidence="1" id="KW-1133">Transmembrane helix</keyword>
<evidence type="ECO:0000256" key="1">
    <source>
        <dbReference type="SAM" id="Phobius"/>
    </source>
</evidence>
<dbReference type="EMBL" id="UHFA01000002">
    <property type="protein sequence ID" value="SUN35953.1"/>
    <property type="molecule type" value="Genomic_DNA"/>
</dbReference>
<evidence type="ECO:0000313" key="2">
    <source>
        <dbReference type="EMBL" id="SUN35953.1"/>
    </source>
</evidence>